<dbReference type="SUPFAM" id="SSF56925">
    <property type="entry name" value="OMPA-like"/>
    <property type="match status" value="1"/>
</dbReference>
<organism evidence="4">
    <name type="scientific">Ignavibacterium album</name>
    <dbReference type="NCBI Taxonomy" id="591197"/>
    <lineage>
        <taxon>Bacteria</taxon>
        <taxon>Pseudomonadati</taxon>
        <taxon>Ignavibacteriota</taxon>
        <taxon>Ignavibacteria</taxon>
        <taxon>Ignavibacteriales</taxon>
        <taxon>Ignavibacteriaceae</taxon>
        <taxon>Ignavibacterium</taxon>
    </lineage>
</organism>
<dbReference type="Pfam" id="PF13505">
    <property type="entry name" value="OMP_b-brl"/>
    <property type="match status" value="1"/>
</dbReference>
<feature type="chain" id="PRO_5031087499" description="Outer membrane protein beta-barrel domain-containing protein" evidence="2">
    <location>
        <begin position="21"/>
        <end position="186"/>
    </location>
</feature>
<name>A0A7V2ZHG0_9BACT</name>
<feature type="signal peptide" evidence="2">
    <location>
        <begin position="1"/>
        <end position="20"/>
    </location>
</feature>
<gene>
    <name evidence="4" type="ORF">ENS31_00370</name>
</gene>
<dbReference type="AlphaFoldDB" id="A0A7V2ZHG0"/>
<dbReference type="Gene3D" id="2.40.160.20">
    <property type="match status" value="1"/>
</dbReference>
<dbReference type="InterPro" id="IPR011250">
    <property type="entry name" value="OMP/PagP_B-barrel"/>
</dbReference>
<protein>
    <recommendedName>
        <fullName evidence="3">Outer membrane protein beta-barrel domain-containing protein</fullName>
    </recommendedName>
</protein>
<evidence type="ECO:0000256" key="1">
    <source>
        <dbReference type="ARBA" id="ARBA00022729"/>
    </source>
</evidence>
<comment type="caution">
    <text evidence="4">The sequence shown here is derived from an EMBL/GenBank/DDBJ whole genome shotgun (WGS) entry which is preliminary data.</text>
</comment>
<evidence type="ECO:0000256" key="2">
    <source>
        <dbReference type="SAM" id="SignalP"/>
    </source>
</evidence>
<accession>A0A7V2ZHG0</accession>
<reference evidence="4" key="1">
    <citation type="journal article" date="2020" name="mSystems">
        <title>Genome- and Community-Level Interaction Insights into Carbon Utilization and Element Cycling Functions of Hydrothermarchaeota in Hydrothermal Sediment.</title>
        <authorList>
            <person name="Zhou Z."/>
            <person name="Liu Y."/>
            <person name="Xu W."/>
            <person name="Pan J."/>
            <person name="Luo Z.H."/>
            <person name="Li M."/>
        </authorList>
    </citation>
    <scope>NUCLEOTIDE SEQUENCE [LARGE SCALE GENOMIC DNA]</scope>
    <source>
        <strain evidence="4">SpSt-479</strain>
    </source>
</reference>
<sequence>MKKLLLVLFVTVLAVAFTNAQSKMGVSVQGGVFLPTGDFGDAAATGFGGTGTFTYNVTPMLQVTGSIGYATWGPKEDLPSGWEWSFSSIPVQVGLRYAFGKGNFLPYVAAETGMHFLSSKVTFEMFGQTYTSDDSESKFGFAPGAGFLYNFNPKTALDVTLKYNMIFTEGSSTTYLGINAGVAFAL</sequence>
<dbReference type="RefSeq" id="WP_304142433.1">
    <property type="nucleotide sequence ID" value="NZ_JAOAIE010000008.1"/>
</dbReference>
<evidence type="ECO:0000313" key="4">
    <source>
        <dbReference type="EMBL" id="HFI89963.1"/>
    </source>
</evidence>
<evidence type="ECO:0000259" key="3">
    <source>
        <dbReference type="Pfam" id="PF13505"/>
    </source>
</evidence>
<keyword evidence="1 2" id="KW-0732">Signal</keyword>
<dbReference type="EMBL" id="DSUJ01000002">
    <property type="protein sequence ID" value="HFI89963.1"/>
    <property type="molecule type" value="Genomic_DNA"/>
</dbReference>
<dbReference type="InterPro" id="IPR027385">
    <property type="entry name" value="Beta-barrel_OMP"/>
</dbReference>
<feature type="domain" description="Outer membrane protein beta-barrel" evidence="3">
    <location>
        <begin position="6"/>
        <end position="183"/>
    </location>
</feature>
<proteinExistence type="predicted"/>